<dbReference type="SUPFAM" id="SSF53254">
    <property type="entry name" value="Phosphoglycerate mutase-like"/>
    <property type="match status" value="1"/>
</dbReference>
<keyword evidence="2" id="KW-1185">Reference proteome</keyword>
<dbReference type="EMBL" id="AM920437">
    <property type="protein sequence ID" value="CAP97743.1"/>
    <property type="molecule type" value="Genomic_DNA"/>
</dbReference>
<name>B6HTF8_PENRW</name>
<dbReference type="HOGENOM" id="CLU_2498546_0_0_1"/>
<dbReference type="Proteomes" id="UP000000724">
    <property type="component" value="Contig Pc00c22"/>
</dbReference>
<dbReference type="Gene3D" id="3.40.50.1240">
    <property type="entry name" value="Phosphoglycerate mutase-like"/>
    <property type="match status" value="1"/>
</dbReference>
<dbReference type="VEuPathDB" id="FungiDB:PCH_Pc22g04550"/>
<evidence type="ECO:0000313" key="1">
    <source>
        <dbReference type="EMBL" id="CAP97743.1"/>
    </source>
</evidence>
<gene>
    <name evidence="1" type="ORF">Pc22g04550</name>
    <name evidence="1" type="ORF">PCH_Pc22g04550</name>
</gene>
<dbReference type="InterPro" id="IPR029033">
    <property type="entry name" value="His_PPase_superfam"/>
</dbReference>
<accession>B6HTF8</accession>
<dbReference type="AlphaFoldDB" id="B6HTF8"/>
<organism evidence="1 2">
    <name type="scientific">Penicillium rubens (strain ATCC 28089 / DSM 1075 / NRRL 1951 / Wisconsin 54-1255)</name>
    <name type="common">Penicillium chrysogenum</name>
    <dbReference type="NCBI Taxonomy" id="500485"/>
    <lineage>
        <taxon>Eukaryota</taxon>
        <taxon>Fungi</taxon>
        <taxon>Dikarya</taxon>
        <taxon>Ascomycota</taxon>
        <taxon>Pezizomycotina</taxon>
        <taxon>Eurotiomycetes</taxon>
        <taxon>Eurotiomycetidae</taxon>
        <taxon>Eurotiales</taxon>
        <taxon>Aspergillaceae</taxon>
        <taxon>Penicillium</taxon>
        <taxon>Penicillium chrysogenum species complex</taxon>
    </lineage>
</organism>
<protein>
    <submittedName>
        <fullName evidence="1">Pc22g04550 protein</fullName>
    </submittedName>
</protein>
<dbReference type="BioCyc" id="PCHR:PC22G04550-MONOMER"/>
<evidence type="ECO:0000313" key="2">
    <source>
        <dbReference type="Proteomes" id="UP000000724"/>
    </source>
</evidence>
<proteinExistence type="predicted"/>
<reference evidence="1 2" key="1">
    <citation type="journal article" date="2008" name="Nat. Biotechnol.">
        <title>Genome sequencing and analysis of the filamentous fungus Penicillium chrysogenum.</title>
        <authorList>
            <person name="van den Berg M.A."/>
            <person name="Albang R."/>
            <person name="Albermann K."/>
            <person name="Badger J.H."/>
            <person name="Daran J.-M."/>
            <person name="Driessen A.J.M."/>
            <person name="Garcia-Estrada C."/>
            <person name="Fedorova N.D."/>
            <person name="Harris D.M."/>
            <person name="Heijne W.H.M."/>
            <person name="Joardar V.S."/>
            <person name="Kiel J.A.K.W."/>
            <person name="Kovalchuk A."/>
            <person name="Martin J.F."/>
            <person name="Nierman W.C."/>
            <person name="Nijland J.G."/>
            <person name="Pronk J.T."/>
            <person name="Roubos J.A."/>
            <person name="van der Klei I.J."/>
            <person name="van Peij N.N.M.E."/>
            <person name="Veenhuis M."/>
            <person name="von Doehren H."/>
            <person name="Wagner C."/>
            <person name="Wortman J.R."/>
            <person name="Bovenberg R.A.L."/>
        </authorList>
    </citation>
    <scope>NUCLEOTIDE SEQUENCE [LARGE SCALE GENOMIC DNA]</scope>
    <source>
        <strain evidence="2">ATCC 28089 / DSM 1075 / NRRL 1951 / Wisconsin 54-1255</strain>
    </source>
</reference>
<dbReference type="OrthoDB" id="6509975at2759"/>
<sequence length="86" mass="9430">MEGAAQVASAYESEGGETTYVHLLMNQRTIPLGRSITECGERDDGWCELQTFVKVQKENIAKAKYDESCFGDYSIPAYGDITTGAI</sequence>
<dbReference type="STRING" id="500485.B6HTF8"/>